<dbReference type="EMBL" id="SSTD01005234">
    <property type="protein sequence ID" value="TYK22048.1"/>
    <property type="molecule type" value="Genomic_DNA"/>
</dbReference>
<dbReference type="PANTHER" id="PTHR22930:SF293">
    <property type="entry name" value="PROTEIN ALP1-LIKE"/>
    <property type="match status" value="1"/>
</dbReference>
<evidence type="ECO:0000256" key="7">
    <source>
        <dbReference type="ARBA" id="ARBA00023242"/>
    </source>
</evidence>
<reference evidence="11 12" key="1">
    <citation type="submission" date="2019-08" db="EMBL/GenBank/DDBJ databases">
        <title>Draft genome sequences of two oriental melons (Cucumis melo L. var makuwa).</title>
        <authorList>
            <person name="Kwon S.-Y."/>
        </authorList>
    </citation>
    <scope>NUCLEOTIDE SEQUENCE [LARGE SCALE GENOMIC DNA]</scope>
    <source>
        <strain evidence="12">cv. Chang Bougi</strain>
        <strain evidence="11">cv. SW 3</strain>
        <tissue evidence="10">Leaf</tissue>
    </source>
</reference>
<name>A0A5D3DF18_CUCMM</name>
<feature type="domain" description="DDE Tnp4" evidence="8">
    <location>
        <begin position="119"/>
        <end position="181"/>
    </location>
</feature>
<dbReference type="Pfam" id="PF13359">
    <property type="entry name" value="DDE_Tnp_4"/>
    <property type="match status" value="1"/>
</dbReference>
<evidence type="ECO:0000313" key="10">
    <source>
        <dbReference type="EMBL" id="TYK22048.1"/>
    </source>
</evidence>
<dbReference type="InterPro" id="IPR027806">
    <property type="entry name" value="HARBI1_dom"/>
</dbReference>
<dbReference type="OrthoDB" id="1740061at2759"/>
<dbReference type="Proteomes" id="UP000321393">
    <property type="component" value="Unassembled WGS sequence"/>
</dbReference>
<keyword evidence="6" id="KW-0378">Hydrolase</keyword>
<keyword evidence="5" id="KW-0479">Metal-binding</keyword>
<evidence type="ECO:0000256" key="3">
    <source>
        <dbReference type="ARBA" id="ARBA00006958"/>
    </source>
</evidence>
<dbReference type="Proteomes" id="UP000321947">
    <property type="component" value="Unassembled WGS sequence"/>
</dbReference>
<evidence type="ECO:0000313" key="11">
    <source>
        <dbReference type="Proteomes" id="UP000321393"/>
    </source>
</evidence>
<dbReference type="GO" id="GO:0005634">
    <property type="term" value="C:nucleus"/>
    <property type="evidence" value="ECO:0007669"/>
    <property type="project" value="UniProtKB-SubCell"/>
</dbReference>
<dbReference type="EMBL" id="SSTE01005668">
    <property type="protein sequence ID" value="KAA0060298.1"/>
    <property type="molecule type" value="Genomic_DNA"/>
</dbReference>
<evidence type="ECO:0000256" key="5">
    <source>
        <dbReference type="ARBA" id="ARBA00022723"/>
    </source>
</evidence>
<evidence type="ECO:0000313" key="12">
    <source>
        <dbReference type="Proteomes" id="UP000321947"/>
    </source>
</evidence>
<accession>A0A5D3DF18</accession>
<protein>
    <submittedName>
        <fullName evidence="10">Retrotransposon protein</fullName>
    </submittedName>
</protein>
<comment type="subcellular location">
    <subcellularLocation>
        <location evidence="2">Nucleus</location>
    </subcellularLocation>
</comment>
<comment type="similarity">
    <text evidence="3">Belongs to the HARBI1 family.</text>
</comment>
<dbReference type="AlphaFoldDB" id="A0A5D3DF18"/>
<proteinExistence type="inferred from homology"/>
<dbReference type="GO" id="GO:0004518">
    <property type="term" value="F:nuclease activity"/>
    <property type="evidence" value="ECO:0007669"/>
    <property type="project" value="UniProtKB-KW"/>
</dbReference>
<organism evidence="10 12">
    <name type="scientific">Cucumis melo var. makuwa</name>
    <name type="common">Oriental melon</name>
    <dbReference type="NCBI Taxonomy" id="1194695"/>
    <lineage>
        <taxon>Eukaryota</taxon>
        <taxon>Viridiplantae</taxon>
        <taxon>Streptophyta</taxon>
        <taxon>Embryophyta</taxon>
        <taxon>Tracheophyta</taxon>
        <taxon>Spermatophyta</taxon>
        <taxon>Magnoliopsida</taxon>
        <taxon>eudicotyledons</taxon>
        <taxon>Gunneridae</taxon>
        <taxon>Pentapetalae</taxon>
        <taxon>rosids</taxon>
        <taxon>fabids</taxon>
        <taxon>Cucurbitales</taxon>
        <taxon>Cucurbitaceae</taxon>
        <taxon>Benincaseae</taxon>
        <taxon>Cucumis</taxon>
    </lineage>
</organism>
<dbReference type="InterPro" id="IPR045249">
    <property type="entry name" value="HARBI1-like"/>
</dbReference>
<comment type="cofactor">
    <cofactor evidence="1">
        <name>a divalent metal cation</name>
        <dbReference type="ChEBI" id="CHEBI:60240"/>
    </cofactor>
</comment>
<sequence>MDPQNLAAILTVFTVFQHQLLLTLEALMNNNKRLTHAPYDTRHRIRQACILSHHTRVRPEIVDIEKMIAMFLHVLAHVSAGKDLQLIRAFMRMHLHDQIDFKFPRDIRMQRDFSLLTKGRGTGKAPTTAKEYFNMKHSSARDVIERAFGLLKGHWTIFHGKSYYPVQVQCRTILACCLLHNLINREMTNVDDLKNINEGDLVYVTTTAGDNIHYIKTSNKWTRWRDELTQQCSTNGSCVTNNSQHLKLEATVFLQFYYCYCAIECQIMTSSSRAPKHVWTKEEEATLLKCLVELVSIGGWKSNNRMFRSGYLTQLVRMMVAKLLGCLV</sequence>
<evidence type="ECO:0000259" key="8">
    <source>
        <dbReference type="Pfam" id="PF13359"/>
    </source>
</evidence>
<dbReference type="GO" id="GO:0016787">
    <property type="term" value="F:hydrolase activity"/>
    <property type="evidence" value="ECO:0007669"/>
    <property type="project" value="UniProtKB-KW"/>
</dbReference>
<evidence type="ECO:0000256" key="6">
    <source>
        <dbReference type="ARBA" id="ARBA00022801"/>
    </source>
</evidence>
<dbReference type="PANTHER" id="PTHR22930">
    <property type="match status" value="1"/>
</dbReference>
<dbReference type="GO" id="GO:0046872">
    <property type="term" value="F:metal ion binding"/>
    <property type="evidence" value="ECO:0007669"/>
    <property type="project" value="UniProtKB-KW"/>
</dbReference>
<evidence type="ECO:0000256" key="4">
    <source>
        <dbReference type="ARBA" id="ARBA00022722"/>
    </source>
</evidence>
<gene>
    <name evidence="10" type="ORF">E5676_scaffold318G00260</name>
    <name evidence="9" type="ORF">E6C27_scaffold22G00770</name>
</gene>
<comment type="caution">
    <text evidence="10">The sequence shown here is derived from an EMBL/GenBank/DDBJ whole genome shotgun (WGS) entry which is preliminary data.</text>
</comment>
<evidence type="ECO:0000256" key="1">
    <source>
        <dbReference type="ARBA" id="ARBA00001968"/>
    </source>
</evidence>
<evidence type="ECO:0000313" key="9">
    <source>
        <dbReference type="EMBL" id="KAA0060298.1"/>
    </source>
</evidence>
<keyword evidence="4" id="KW-0540">Nuclease</keyword>
<keyword evidence="7" id="KW-0539">Nucleus</keyword>
<evidence type="ECO:0000256" key="2">
    <source>
        <dbReference type="ARBA" id="ARBA00004123"/>
    </source>
</evidence>